<dbReference type="InterPro" id="IPR033467">
    <property type="entry name" value="Tesmin/TSO1-like_CXC"/>
</dbReference>
<evidence type="ECO:0000313" key="4">
    <source>
        <dbReference type="Proteomes" id="UP000249390"/>
    </source>
</evidence>
<feature type="domain" description="Tesmin/TSO1-like CXC" evidence="2">
    <location>
        <begin position="349"/>
        <end position="393"/>
    </location>
</feature>
<sequence>MKKHTRRSKRGSVPDLPLTVDDKHGDEKRVRESEIENEAPKSENEALKHTMTDVSSTSGADAQNMKEDYSERSSNQVSELKKKLDVLSQLSAKKFRIPDEADESHEIHKLKAQKVQLQCKLKLESMQFRLCKASLEKEILQLKREQRRTVYKMHVLLALNQRQKHVLQRKMEEALVVRKQLKRVLQSKEAATCKRAGVRIGQTARIQGLKHGIDTKVQLPKVGIDYERETQKMIDEMKKLELESKMIWEEKPSYSLQGDKVSVTESELSDLREEMAKLSGLIGQMNLSKAHTIQNEKTQVSAAHSSVSGSVGAAVHSSTSIGSSVLISTTDASETENSEQAKNETEKPAPGLCCSCSKKSLCKTLKCGCRAVGSSCGASCGCAISKCSNRDQLPVMFDISPQSETAEKMLSYSGDTEKAKSSDQDTMIPKDDKKGTQMNKGFEFEKQPLRDIGNITTKQNARKPGCSRRGHKVV</sequence>
<protein>
    <recommendedName>
        <fullName evidence="2">Tesmin/TSO1-like CXC domain-containing protein</fullName>
    </recommendedName>
</protein>
<dbReference type="PANTHER" id="PTHR47969">
    <property type="entry name" value="CHROMOSOME-ASSOCIATED KINESIN KIF4A-RELATED"/>
    <property type="match status" value="1"/>
</dbReference>
<dbReference type="GO" id="GO:0005875">
    <property type="term" value="C:microtubule associated complex"/>
    <property type="evidence" value="ECO:0007669"/>
    <property type="project" value="TreeGrafter"/>
</dbReference>
<dbReference type="Proteomes" id="UP000249390">
    <property type="component" value="Unassembled WGS sequence"/>
</dbReference>
<dbReference type="PANTHER" id="PTHR47969:SF6">
    <property type="entry name" value="KINESIN-LIKE PROTEIN KIN-4C"/>
    <property type="match status" value="1"/>
</dbReference>
<keyword evidence="4" id="KW-1185">Reference proteome</keyword>
<gene>
    <name evidence="3" type="ORF">DM860_014459</name>
</gene>
<organism evidence="3 4">
    <name type="scientific">Cuscuta australis</name>
    <dbReference type="NCBI Taxonomy" id="267555"/>
    <lineage>
        <taxon>Eukaryota</taxon>
        <taxon>Viridiplantae</taxon>
        <taxon>Streptophyta</taxon>
        <taxon>Embryophyta</taxon>
        <taxon>Tracheophyta</taxon>
        <taxon>Spermatophyta</taxon>
        <taxon>Magnoliopsida</taxon>
        <taxon>eudicotyledons</taxon>
        <taxon>Gunneridae</taxon>
        <taxon>Pentapetalae</taxon>
        <taxon>asterids</taxon>
        <taxon>lamiids</taxon>
        <taxon>Solanales</taxon>
        <taxon>Convolvulaceae</taxon>
        <taxon>Cuscuteae</taxon>
        <taxon>Cuscuta</taxon>
        <taxon>Cuscuta subgen. Grammica</taxon>
        <taxon>Cuscuta sect. Cleistogrammica</taxon>
    </lineage>
</organism>
<feature type="region of interest" description="Disordered" evidence="1">
    <location>
        <begin position="415"/>
        <end position="474"/>
    </location>
</feature>
<dbReference type="EMBL" id="NQVE01000058">
    <property type="protein sequence ID" value="RAL50517.1"/>
    <property type="molecule type" value="Genomic_DNA"/>
</dbReference>
<dbReference type="InterPro" id="IPR027640">
    <property type="entry name" value="Kinesin-like_fam"/>
</dbReference>
<dbReference type="GO" id="GO:0007018">
    <property type="term" value="P:microtubule-based movement"/>
    <property type="evidence" value="ECO:0007669"/>
    <property type="project" value="InterPro"/>
</dbReference>
<feature type="compositionally biased region" description="Basic residues" evidence="1">
    <location>
        <begin position="465"/>
        <end position="474"/>
    </location>
</feature>
<dbReference type="AlphaFoldDB" id="A0A328DXN7"/>
<name>A0A328DXN7_9ASTE</name>
<feature type="region of interest" description="Disordered" evidence="1">
    <location>
        <begin position="329"/>
        <end position="350"/>
    </location>
</feature>
<dbReference type="GO" id="GO:0051231">
    <property type="term" value="P:spindle elongation"/>
    <property type="evidence" value="ECO:0007669"/>
    <property type="project" value="TreeGrafter"/>
</dbReference>
<dbReference type="SMART" id="SM01114">
    <property type="entry name" value="CXC"/>
    <property type="match status" value="1"/>
</dbReference>
<evidence type="ECO:0000313" key="3">
    <source>
        <dbReference type="EMBL" id="RAL50517.1"/>
    </source>
</evidence>
<feature type="compositionally biased region" description="Basic and acidic residues" evidence="1">
    <location>
        <begin position="415"/>
        <end position="435"/>
    </location>
</feature>
<feature type="compositionally biased region" description="Basic residues" evidence="1">
    <location>
        <begin position="1"/>
        <end position="10"/>
    </location>
</feature>
<accession>A0A328DXN7</accession>
<dbReference type="GO" id="GO:0007052">
    <property type="term" value="P:mitotic spindle organization"/>
    <property type="evidence" value="ECO:0007669"/>
    <property type="project" value="TreeGrafter"/>
</dbReference>
<evidence type="ECO:0000259" key="2">
    <source>
        <dbReference type="SMART" id="SM01114"/>
    </source>
</evidence>
<reference evidence="3 4" key="1">
    <citation type="submission" date="2018-06" db="EMBL/GenBank/DDBJ databases">
        <title>The Genome of Cuscuta australis (Dodder) Provides Insight into the Evolution of Plant Parasitism.</title>
        <authorList>
            <person name="Liu H."/>
        </authorList>
    </citation>
    <scope>NUCLEOTIDE SEQUENCE [LARGE SCALE GENOMIC DNA]</scope>
    <source>
        <strain evidence="4">cv. Yunnan</strain>
        <tissue evidence="3">Vines</tissue>
    </source>
</reference>
<dbReference type="Pfam" id="PF25764">
    <property type="entry name" value="KIF21A_4th"/>
    <property type="match status" value="1"/>
</dbReference>
<dbReference type="GO" id="GO:0003777">
    <property type="term" value="F:microtubule motor activity"/>
    <property type="evidence" value="ECO:0007669"/>
    <property type="project" value="InterPro"/>
</dbReference>
<feature type="region of interest" description="Disordered" evidence="1">
    <location>
        <begin position="1"/>
        <end position="76"/>
    </location>
</feature>
<evidence type="ECO:0000256" key="1">
    <source>
        <dbReference type="SAM" id="MobiDB-lite"/>
    </source>
</evidence>
<feature type="compositionally biased region" description="Basic and acidic residues" evidence="1">
    <location>
        <begin position="20"/>
        <end position="51"/>
    </location>
</feature>
<proteinExistence type="predicted"/>
<comment type="caution">
    <text evidence="3">The sequence shown here is derived from an EMBL/GenBank/DDBJ whole genome shotgun (WGS) entry which is preliminary data.</text>
</comment>
<feature type="compositionally biased region" description="Polar residues" evidence="1">
    <location>
        <begin position="52"/>
        <end position="61"/>
    </location>
</feature>